<gene>
    <name evidence="1" type="ORF">HMPREF0202_00805</name>
</gene>
<proteinExistence type="predicted"/>
<dbReference type="eggNOG" id="ENOG50322UQ">
    <property type="taxonomic scope" value="Bacteria"/>
</dbReference>
<sequence length="212" mass="25211">MSLFLGKIHYWLFNKILWFENIEECVITLALEEGMDVKNIRNEIESKYGKKLENRNLEEIIDLENIHGWLQNRIHSSEARLAAWIKIILQNDLDAQIKLEKIFQEQGVLAAREAKIEIDYISATDIYNSINNYILDGMPCDRVNVVSVSEENLVSWKRRICVHEEIWSKEGVDVRFFYNLRNIWIKNFVKELNNNFEYLEEPLGEYKILKKN</sequence>
<dbReference type="STRING" id="1319815.HMPREF0202_00805"/>
<accession>U7VCT6</accession>
<dbReference type="EMBL" id="AXZF01000029">
    <property type="protein sequence ID" value="ERT69296.1"/>
    <property type="molecule type" value="Genomic_DNA"/>
</dbReference>
<keyword evidence="2" id="KW-1185">Reference proteome</keyword>
<name>U7VCT6_9FUSO</name>
<reference evidence="1 2" key="1">
    <citation type="submission" date="2013-08" db="EMBL/GenBank/DDBJ databases">
        <authorList>
            <person name="Weinstock G."/>
            <person name="Sodergren E."/>
            <person name="Wylie T."/>
            <person name="Fulton L."/>
            <person name="Fulton R."/>
            <person name="Fronick C."/>
            <person name="O'Laughlin M."/>
            <person name="Godfrey J."/>
            <person name="Miner T."/>
            <person name="Herter B."/>
            <person name="Appelbaum E."/>
            <person name="Cordes M."/>
            <person name="Lek S."/>
            <person name="Wollam A."/>
            <person name="Pepin K.H."/>
            <person name="Palsikar V.B."/>
            <person name="Mitreva M."/>
            <person name="Wilson R.K."/>
        </authorList>
    </citation>
    <scope>NUCLEOTIDE SEQUENCE [LARGE SCALE GENOMIC DNA]</scope>
    <source>
        <strain evidence="1 2">ATCC BAA-474</strain>
    </source>
</reference>
<organism evidence="1 2">
    <name type="scientific">Cetobacterium somerae ATCC BAA-474</name>
    <dbReference type="NCBI Taxonomy" id="1319815"/>
    <lineage>
        <taxon>Bacteria</taxon>
        <taxon>Fusobacteriati</taxon>
        <taxon>Fusobacteriota</taxon>
        <taxon>Fusobacteriia</taxon>
        <taxon>Fusobacteriales</taxon>
        <taxon>Fusobacteriaceae</taxon>
        <taxon>Cetobacterium</taxon>
    </lineage>
</organism>
<dbReference type="HOGENOM" id="CLU_111455_0_0_0"/>
<dbReference type="AlphaFoldDB" id="U7VCT6"/>
<dbReference type="Proteomes" id="UP000017081">
    <property type="component" value="Unassembled WGS sequence"/>
</dbReference>
<dbReference type="RefSeq" id="WP_023050350.1">
    <property type="nucleotide sequence ID" value="NZ_CP173062.2"/>
</dbReference>
<evidence type="ECO:0000313" key="1">
    <source>
        <dbReference type="EMBL" id="ERT69296.1"/>
    </source>
</evidence>
<dbReference type="PATRIC" id="fig|1319815.3.peg.773"/>
<protein>
    <submittedName>
        <fullName evidence="1">Uncharacterized protein</fullName>
    </submittedName>
</protein>
<comment type="caution">
    <text evidence="1">The sequence shown here is derived from an EMBL/GenBank/DDBJ whole genome shotgun (WGS) entry which is preliminary data.</text>
</comment>
<evidence type="ECO:0000313" key="2">
    <source>
        <dbReference type="Proteomes" id="UP000017081"/>
    </source>
</evidence>